<evidence type="ECO:0000313" key="3">
    <source>
        <dbReference type="Proteomes" id="UP000253729"/>
    </source>
</evidence>
<proteinExistence type="predicted"/>
<evidence type="ECO:0000256" key="1">
    <source>
        <dbReference type="SAM" id="MobiDB-lite"/>
    </source>
</evidence>
<dbReference type="EMBL" id="KZ852051">
    <property type="protein sequence ID" value="RDH32293.1"/>
    <property type="molecule type" value="Genomic_DNA"/>
</dbReference>
<keyword evidence="3" id="KW-1185">Reference proteome</keyword>
<dbReference type="AlphaFoldDB" id="A0A3F3PZB8"/>
<sequence length="94" mass="10764">MRKVRLPDGARSPPFMLANSLLVWRRKSHMVNRSGRNLVNRAICRLDLVHSPKSQRSCTRFSLPESRHGQSSGTDWRTDFRPATKSVPIILKVP</sequence>
<protein>
    <submittedName>
        <fullName evidence="2">Uncharacterized protein</fullName>
    </submittedName>
</protein>
<organism evidence="2 3">
    <name type="scientific">Aspergillus welwitschiae</name>
    <dbReference type="NCBI Taxonomy" id="1341132"/>
    <lineage>
        <taxon>Eukaryota</taxon>
        <taxon>Fungi</taxon>
        <taxon>Dikarya</taxon>
        <taxon>Ascomycota</taxon>
        <taxon>Pezizomycotina</taxon>
        <taxon>Eurotiomycetes</taxon>
        <taxon>Eurotiomycetidae</taxon>
        <taxon>Eurotiales</taxon>
        <taxon>Aspergillaceae</taxon>
        <taxon>Aspergillus</taxon>
        <taxon>Aspergillus subgen. Circumdati</taxon>
    </lineage>
</organism>
<feature type="region of interest" description="Disordered" evidence="1">
    <location>
        <begin position="59"/>
        <end position="80"/>
    </location>
</feature>
<dbReference type="RefSeq" id="XP_026625315.1">
    <property type="nucleotide sequence ID" value="XM_026766712.1"/>
</dbReference>
<dbReference type="GeneID" id="38135068"/>
<accession>A0A3F3PZB8</accession>
<name>A0A3F3PZB8_9EURO</name>
<evidence type="ECO:0000313" key="2">
    <source>
        <dbReference type="EMBL" id="RDH32293.1"/>
    </source>
</evidence>
<reference evidence="2 3" key="1">
    <citation type="submission" date="2018-07" db="EMBL/GenBank/DDBJ databases">
        <title>The genomes of Aspergillus section Nigri reveals drivers in fungal speciation.</title>
        <authorList>
            <consortium name="DOE Joint Genome Institute"/>
            <person name="Vesth T.C."/>
            <person name="Nybo J."/>
            <person name="Theobald S."/>
            <person name="Brandl J."/>
            <person name="Frisvad J.C."/>
            <person name="Nielsen K.F."/>
            <person name="Lyhne E.K."/>
            <person name="Kogle M.E."/>
            <person name="Kuo A."/>
            <person name="Riley R."/>
            <person name="Clum A."/>
            <person name="Nolan M."/>
            <person name="Lipzen A."/>
            <person name="Salamov A."/>
            <person name="Henrissat B."/>
            <person name="Wiebenga A."/>
            <person name="De vries R.P."/>
            <person name="Grigoriev I.V."/>
            <person name="Mortensen U.H."/>
            <person name="Andersen M.R."/>
            <person name="Baker S.E."/>
        </authorList>
    </citation>
    <scope>NUCLEOTIDE SEQUENCE [LARGE SCALE GENOMIC DNA]</scope>
    <source>
        <strain evidence="2 3">CBS 139.54b</strain>
    </source>
</reference>
<gene>
    <name evidence="2" type="ORF">BDQ94DRAFT_145821</name>
</gene>
<dbReference type="Proteomes" id="UP000253729">
    <property type="component" value="Unassembled WGS sequence"/>
</dbReference>